<name>A0A7D7RUU7_9NEIS</name>
<proteinExistence type="predicted"/>
<dbReference type="EMBL" id="CP059567">
    <property type="protein sequence ID" value="QMT40404.1"/>
    <property type="molecule type" value="Genomic_DNA"/>
</dbReference>
<reference evidence="1 2" key="1">
    <citation type="submission" date="2020-07" db="EMBL/GenBank/DDBJ databases">
        <title>Genomic diversity of species in the Neisseriaceae family.</title>
        <authorList>
            <person name="Vincent A.T."/>
            <person name="Bernet E."/>
            <person name="Veyrier F.J."/>
        </authorList>
    </citation>
    <scope>NUCLEOTIDE SEQUENCE [LARGE SCALE GENOMIC DNA]</scope>
    <source>
        <strain evidence="1 2">DSM 22244</strain>
    </source>
</reference>
<gene>
    <name evidence="1" type="ORF">H3L94_11350</name>
</gene>
<dbReference type="RefSeq" id="WP_182122071.1">
    <property type="nucleotide sequence ID" value="NZ_CP059567.1"/>
</dbReference>
<evidence type="ECO:0000313" key="1">
    <source>
        <dbReference type="EMBL" id="QMT40404.1"/>
    </source>
</evidence>
<protein>
    <submittedName>
        <fullName evidence="1">Uncharacterized protein</fullName>
    </submittedName>
</protein>
<dbReference type="Proteomes" id="UP000514752">
    <property type="component" value="Chromosome"/>
</dbReference>
<evidence type="ECO:0000313" key="2">
    <source>
        <dbReference type="Proteomes" id="UP000514752"/>
    </source>
</evidence>
<accession>A0A7D7RUU7</accession>
<dbReference type="AlphaFoldDB" id="A0A7D7RUU7"/>
<sequence length="105" mass="10853">MDKFVLLAPLWACADLAAASADAAKLRNHPAYARLGLVQSACGRWLVCRVVPLPEDDGGASCAATGCGLPETPVDAFNGNGKAFPADGLPESVFGDGWRPERGLA</sequence>
<dbReference type="KEGG" id="nsg:H3L94_11350"/>
<organism evidence="1 2">
    <name type="scientific">Neisseria shayeganii</name>
    <dbReference type="NCBI Taxonomy" id="607712"/>
    <lineage>
        <taxon>Bacteria</taxon>
        <taxon>Pseudomonadati</taxon>
        <taxon>Pseudomonadota</taxon>
        <taxon>Betaproteobacteria</taxon>
        <taxon>Neisseriales</taxon>
        <taxon>Neisseriaceae</taxon>
        <taxon>Neisseria</taxon>
    </lineage>
</organism>